<dbReference type="PROSITE" id="PS50943">
    <property type="entry name" value="HTH_CROC1"/>
    <property type="match status" value="1"/>
</dbReference>
<dbReference type="CDD" id="cd00093">
    <property type="entry name" value="HTH_XRE"/>
    <property type="match status" value="1"/>
</dbReference>
<dbReference type="Proteomes" id="UP000280346">
    <property type="component" value="Unassembled WGS sequence"/>
</dbReference>
<evidence type="ECO:0000313" key="3">
    <source>
        <dbReference type="Proteomes" id="UP000280346"/>
    </source>
</evidence>
<dbReference type="GO" id="GO:0003677">
    <property type="term" value="F:DNA binding"/>
    <property type="evidence" value="ECO:0007669"/>
    <property type="project" value="InterPro"/>
</dbReference>
<name>A0A3S0VDJ4_9PROT</name>
<keyword evidence="3" id="KW-1185">Reference proteome</keyword>
<sequence length="82" mass="9091">MKSVHSPAYRVLVDALVEARKTAGLTQQDLAHRLGKPQSFVAKVENRERRLDVVEFITVSRAVGLDPQTALRRVESALPVQA</sequence>
<accession>A0A3S0VDJ4</accession>
<dbReference type="InterPro" id="IPR010982">
    <property type="entry name" value="Lambda_DNA-bd_dom_sf"/>
</dbReference>
<reference evidence="2 3" key="1">
    <citation type="submission" date="2018-12" db="EMBL/GenBank/DDBJ databases">
        <authorList>
            <person name="Yang Y."/>
        </authorList>
    </citation>
    <scope>NUCLEOTIDE SEQUENCE [LARGE SCALE GENOMIC DNA]</scope>
    <source>
        <strain evidence="2 3">GSF71</strain>
    </source>
</reference>
<organism evidence="2 3">
    <name type="scientific">Azospirillum doebereinerae</name>
    <dbReference type="NCBI Taxonomy" id="92933"/>
    <lineage>
        <taxon>Bacteria</taxon>
        <taxon>Pseudomonadati</taxon>
        <taxon>Pseudomonadota</taxon>
        <taxon>Alphaproteobacteria</taxon>
        <taxon>Rhodospirillales</taxon>
        <taxon>Azospirillaceae</taxon>
        <taxon>Azospirillum</taxon>
    </lineage>
</organism>
<comment type="caution">
    <text evidence="2">The sequence shown here is derived from an EMBL/GenBank/DDBJ whole genome shotgun (WGS) entry which is preliminary data.</text>
</comment>
<dbReference type="OrthoDB" id="9803379at2"/>
<dbReference type="Gene3D" id="1.10.260.40">
    <property type="entry name" value="lambda repressor-like DNA-binding domains"/>
    <property type="match status" value="1"/>
</dbReference>
<dbReference type="SMART" id="SM00530">
    <property type="entry name" value="HTH_XRE"/>
    <property type="match status" value="1"/>
</dbReference>
<gene>
    <name evidence="2" type="ORF">EJ913_30760</name>
</gene>
<feature type="domain" description="HTH cro/C1-type" evidence="1">
    <location>
        <begin position="16"/>
        <end position="70"/>
    </location>
</feature>
<dbReference type="InterPro" id="IPR001387">
    <property type="entry name" value="Cro/C1-type_HTH"/>
</dbReference>
<protein>
    <submittedName>
        <fullName evidence="2">XRE family transcriptional regulator</fullName>
    </submittedName>
</protein>
<dbReference type="Pfam" id="PF01381">
    <property type="entry name" value="HTH_3"/>
    <property type="match status" value="1"/>
</dbReference>
<dbReference type="SUPFAM" id="SSF47413">
    <property type="entry name" value="lambda repressor-like DNA-binding domains"/>
    <property type="match status" value="1"/>
</dbReference>
<evidence type="ECO:0000259" key="1">
    <source>
        <dbReference type="PROSITE" id="PS50943"/>
    </source>
</evidence>
<proteinExistence type="predicted"/>
<dbReference type="EMBL" id="RZIJ01000056">
    <property type="protein sequence ID" value="RUQ60144.1"/>
    <property type="molecule type" value="Genomic_DNA"/>
</dbReference>
<dbReference type="AlphaFoldDB" id="A0A3S0VDJ4"/>
<evidence type="ECO:0000313" key="2">
    <source>
        <dbReference type="EMBL" id="RUQ60144.1"/>
    </source>
</evidence>